<organism evidence="1 2">
    <name type="scientific">Catenuloplanes indicus</name>
    <dbReference type="NCBI Taxonomy" id="137267"/>
    <lineage>
        <taxon>Bacteria</taxon>
        <taxon>Bacillati</taxon>
        <taxon>Actinomycetota</taxon>
        <taxon>Actinomycetes</taxon>
        <taxon>Micromonosporales</taxon>
        <taxon>Micromonosporaceae</taxon>
        <taxon>Catenuloplanes</taxon>
    </lineage>
</organism>
<dbReference type="RefSeq" id="WP_307243392.1">
    <property type="nucleotide sequence ID" value="NZ_JAUSUZ010000001.1"/>
</dbReference>
<dbReference type="EMBL" id="JAUSUZ010000001">
    <property type="protein sequence ID" value="MDQ0368693.1"/>
    <property type="molecule type" value="Genomic_DNA"/>
</dbReference>
<evidence type="ECO:0008006" key="3">
    <source>
        <dbReference type="Google" id="ProtNLM"/>
    </source>
</evidence>
<protein>
    <recommendedName>
        <fullName evidence="3">DUF4258 domain-containing protein</fullName>
    </recommendedName>
</protein>
<accession>A0AAE3W2S1</accession>
<gene>
    <name evidence="1" type="ORF">J2S42_005362</name>
</gene>
<keyword evidence="2" id="KW-1185">Reference proteome</keyword>
<evidence type="ECO:0000313" key="2">
    <source>
        <dbReference type="Proteomes" id="UP001240236"/>
    </source>
</evidence>
<comment type="caution">
    <text evidence="1">The sequence shown here is derived from an EMBL/GenBank/DDBJ whole genome shotgun (WGS) entry which is preliminary data.</text>
</comment>
<sequence length="73" mass="8417">MPLKFTGHALWQMWKRNILIEDVEKALRNPTRRAAGEPGTIWIWGHAAMEGKLKVCVRAGEEEFVITAAWENR</sequence>
<reference evidence="1 2" key="1">
    <citation type="submission" date="2023-07" db="EMBL/GenBank/DDBJ databases">
        <title>Sequencing the genomes of 1000 actinobacteria strains.</title>
        <authorList>
            <person name="Klenk H.-P."/>
        </authorList>
    </citation>
    <scope>NUCLEOTIDE SEQUENCE [LARGE SCALE GENOMIC DNA]</scope>
    <source>
        <strain evidence="1 2">DSM 44709</strain>
    </source>
</reference>
<proteinExistence type="predicted"/>
<evidence type="ECO:0000313" key="1">
    <source>
        <dbReference type="EMBL" id="MDQ0368693.1"/>
    </source>
</evidence>
<name>A0AAE3W2S1_9ACTN</name>
<dbReference type="AlphaFoldDB" id="A0AAE3W2S1"/>
<dbReference type="Proteomes" id="UP001240236">
    <property type="component" value="Unassembled WGS sequence"/>
</dbReference>